<gene>
    <name evidence="1" type="ORF">PARMNEM_LOCUS7848</name>
</gene>
<evidence type="ECO:0008006" key="3">
    <source>
        <dbReference type="Google" id="ProtNLM"/>
    </source>
</evidence>
<comment type="caution">
    <text evidence="1">The sequence shown here is derived from an EMBL/GenBank/DDBJ whole genome shotgun (WGS) entry which is preliminary data.</text>
</comment>
<keyword evidence="2" id="KW-1185">Reference proteome</keyword>
<name>A0AAV1KVZ4_9NEOP</name>
<dbReference type="EMBL" id="CAVLGL010000081">
    <property type="protein sequence ID" value="CAK1586965.1"/>
    <property type="molecule type" value="Genomic_DNA"/>
</dbReference>
<dbReference type="PANTHER" id="PTHR31511">
    <property type="entry name" value="PROTEIN CBG23764"/>
    <property type="match status" value="1"/>
</dbReference>
<proteinExistence type="predicted"/>
<dbReference type="Proteomes" id="UP001314205">
    <property type="component" value="Unassembled WGS sequence"/>
</dbReference>
<accession>A0AAV1KVZ4</accession>
<dbReference type="AlphaFoldDB" id="A0AAV1KVZ4"/>
<dbReference type="GO" id="GO:0071897">
    <property type="term" value="P:DNA biosynthetic process"/>
    <property type="evidence" value="ECO:0007669"/>
    <property type="project" value="UniProtKB-ARBA"/>
</dbReference>
<organism evidence="1 2">
    <name type="scientific">Parnassius mnemosyne</name>
    <name type="common">clouded apollo</name>
    <dbReference type="NCBI Taxonomy" id="213953"/>
    <lineage>
        <taxon>Eukaryota</taxon>
        <taxon>Metazoa</taxon>
        <taxon>Ecdysozoa</taxon>
        <taxon>Arthropoda</taxon>
        <taxon>Hexapoda</taxon>
        <taxon>Insecta</taxon>
        <taxon>Pterygota</taxon>
        <taxon>Neoptera</taxon>
        <taxon>Endopterygota</taxon>
        <taxon>Lepidoptera</taxon>
        <taxon>Glossata</taxon>
        <taxon>Ditrysia</taxon>
        <taxon>Papilionoidea</taxon>
        <taxon>Papilionidae</taxon>
        <taxon>Parnassiinae</taxon>
        <taxon>Parnassini</taxon>
        <taxon>Parnassius</taxon>
        <taxon>Driopa</taxon>
    </lineage>
</organism>
<dbReference type="InterPro" id="IPR043502">
    <property type="entry name" value="DNA/RNA_pol_sf"/>
</dbReference>
<evidence type="ECO:0000313" key="2">
    <source>
        <dbReference type="Proteomes" id="UP001314205"/>
    </source>
</evidence>
<dbReference type="PANTHER" id="PTHR31511:SF12">
    <property type="entry name" value="RHO TERMINATION FACTOR N-TERMINAL DOMAIN-CONTAINING PROTEIN"/>
    <property type="match status" value="1"/>
</dbReference>
<dbReference type="SUPFAM" id="SSF56672">
    <property type="entry name" value="DNA/RNA polymerases"/>
    <property type="match status" value="1"/>
</dbReference>
<protein>
    <recommendedName>
        <fullName evidence="3">DNA-directed DNA polymerase</fullName>
    </recommendedName>
</protein>
<evidence type="ECO:0000313" key="1">
    <source>
        <dbReference type="EMBL" id="CAK1586965.1"/>
    </source>
</evidence>
<reference evidence="1 2" key="1">
    <citation type="submission" date="2023-11" db="EMBL/GenBank/DDBJ databases">
        <authorList>
            <person name="Hedman E."/>
            <person name="Englund M."/>
            <person name="Stromberg M."/>
            <person name="Nyberg Akerstrom W."/>
            <person name="Nylinder S."/>
            <person name="Jareborg N."/>
            <person name="Kallberg Y."/>
            <person name="Kronander E."/>
        </authorList>
    </citation>
    <scope>NUCLEOTIDE SEQUENCE [LARGE SCALE GENOMIC DNA]</scope>
</reference>
<sequence>MKRMYKNSLQLCYTDTDSLLYLLNTNDFYEDMKKNKKYFDTSNFKNNQYDIPKVNYKIPGLFKDEMDGDIITEFVGLRAKL</sequence>